<dbReference type="EMBL" id="CP080096">
    <property type="protein sequence ID" value="QYD73646.1"/>
    <property type="molecule type" value="Genomic_DNA"/>
</dbReference>
<evidence type="ECO:0000313" key="1">
    <source>
        <dbReference type="EMBL" id="QYD73646.1"/>
    </source>
</evidence>
<accession>A0ABX8UXM9</accession>
<keyword evidence="2" id="KW-1185">Reference proteome</keyword>
<organism evidence="1 2">
    <name type="scientific">Paraburkholderia edwinii</name>
    <dbReference type="NCBI Taxonomy" id="2861782"/>
    <lineage>
        <taxon>Bacteria</taxon>
        <taxon>Pseudomonadati</taxon>
        <taxon>Pseudomonadota</taxon>
        <taxon>Betaproteobacteria</taxon>
        <taxon>Burkholderiales</taxon>
        <taxon>Burkholderiaceae</taxon>
        <taxon>Paraburkholderia</taxon>
    </lineage>
</organism>
<dbReference type="RefSeq" id="WP_219803501.1">
    <property type="nucleotide sequence ID" value="NZ_CP080096.1"/>
</dbReference>
<protein>
    <submittedName>
        <fullName evidence="1">Uncharacterized protein</fullName>
    </submittedName>
</protein>
<name>A0ABX8UXM9_9BURK</name>
<proteinExistence type="predicted"/>
<sequence>MEGNWKFQLRVSVSAPLAAALRGDPSCAAHAALHDVLKRHGASMMCQYDAFAEYVEEAQRFGPEKYPLYEWTRDTIENPEKKTRYLETFTVYVGDEAIYDRQVTDSLQAELSALVDLEAIRSIARFDTNPANNPQPPATRH</sequence>
<gene>
    <name evidence="1" type="ORF">KZJ38_29000</name>
</gene>
<reference evidence="1 2" key="1">
    <citation type="submission" date="2021-07" db="EMBL/GenBank/DDBJ databases">
        <title>Paraburkholderia edwinii protects Aspergillus sp. from phenazines by acting as a toxin sponge.</title>
        <authorList>
            <person name="Dahlstrom K.M."/>
            <person name="Newman D.K."/>
        </authorList>
    </citation>
    <scope>NUCLEOTIDE SEQUENCE [LARGE SCALE GENOMIC DNA]</scope>
    <source>
        <strain evidence="1 2">Pe01</strain>
    </source>
</reference>
<evidence type="ECO:0000313" key="2">
    <source>
        <dbReference type="Proteomes" id="UP000826462"/>
    </source>
</evidence>
<dbReference type="Proteomes" id="UP000826462">
    <property type="component" value="Chromosome 2"/>
</dbReference>